<evidence type="ECO:0000313" key="1">
    <source>
        <dbReference type="EMBL" id="DAE10663.1"/>
    </source>
</evidence>
<organism evidence="1">
    <name type="scientific">Siphoviridae sp. ctlgF9</name>
    <dbReference type="NCBI Taxonomy" id="2825649"/>
    <lineage>
        <taxon>Viruses</taxon>
        <taxon>Duplodnaviria</taxon>
        <taxon>Heunggongvirae</taxon>
        <taxon>Uroviricota</taxon>
        <taxon>Caudoviricetes</taxon>
    </lineage>
</organism>
<reference evidence="1" key="1">
    <citation type="journal article" date="2021" name="Proc. Natl. Acad. Sci. U.S.A.">
        <title>A Catalog of Tens of Thousands of Viruses from Human Metagenomes Reveals Hidden Associations with Chronic Diseases.</title>
        <authorList>
            <person name="Tisza M.J."/>
            <person name="Buck C.B."/>
        </authorList>
    </citation>
    <scope>NUCLEOTIDE SEQUENCE</scope>
    <source>
        <strain evidence="1">CtlgF9</strain>
    </source>
</reference>
<protein>
    <submittedName>
        <fullName evidence="1">Uncharacterized protein</fullName>
    </submittedName>
</protein>
<name>A0A8S5PUA2_9CAUD</name>
<dbReference type="EMBL" id="BK015517">
    <property type="protein sequence ID" value="DAE10663.1"/>
    <property type="molecule type" value="Genomic_DNA"/>
</dbReference>
<sequence>MSRLDMMTANRLYQRINALRRFRDEIKLGQQGFGSDSVRTSIVQSGNRWDVDLDNVGFNDRVIDVTFVPKELDRDGLRSLVYRLVVKSETHEAERSVDHHVQRLRPINGVQRWQIVLDGNRRNNGIWRGKFYLYAAGRGSLKINILTTI</sequence>
<accession>A0A8S5PUA2</accession>
<proteinExistence type="predicted"/>